<feature type="domain" description="Caspase family p20" evidence="5">
    <location>
        <begin position="254"/>
        <end position="349"/>
    </location>
</feature>
<evidence type="ECO:0000256" key="2">
    <source>
        <dbReference type="ARBA" id="ARBA00022703"/>
    </source>
</evidence>
<dbReference type="Pfam" id="PF00656">
    <property type="entry name" value="Peptidase_C14"/>
    <property type="match status" value="1"/>
</dbReference>
<evidence type="ECO:0008006" key="8">
    <source>
        <dbReference type="Google" id="ProtNLM"/>
    </source>
</evidence>
<dbReference type="GO" id="GO:0005737">
    <property type="term" value="C:cytoplasm"/>
    <property type="evidence" value="ECO:0007669"/>
    <property type="project" value="UniProtKB-ARBA"/>
</dbReference>
<reference evidence="6" key="1">
    <citation type="thesis" date="2020" institute="ProQuest LLC" country="789 East Eisenhower Parkway, Ann Arbor, MI, USA">
        <title>Comparative Genomics and Chromosome Evolution.</title>
        <authorList>
            <person name="Mudd A.B."/>
        </authorList>
    </citation>
    <scope>NUCLEOTIDE SEQUENCE</scope>
    <source>
        <strain evidence="6">HN-11 Male</strain>
        <tissue evidence="6">Kidney and liver</tissue>
    </source>
</reference>
<dbReference type="AlphaFoldDB" id="A0A8J6EPT7"/>
<evidence type="ECO:0000259" key="5">
    <source>
        <dbReference type="PROSITE" id="PS50208"/>
    </source>
</evidence>
<dbReference type="GO" id="GO:0004197">
    <property type="term" value="F:cysteine-type endopeptidase activity"/>
    <property type="evidence" value="ECO:0007669"/>
    <property type="project" value="InterPro"/>
</dbReference>
<name>A0A8J6EPT7_ELECQ</name>
<dbReference type="EMBL" id="WNTK01000015">
    <property type="protein sequence ID" value="KAG9473337.1"/>
    <property type="molecule type" value="Genomic_DNA"/>
</dbReference>
<feature type="domain" description="DED" evidence="4">
    <location>
        <begin position="6"/>
        <end position="73"/>
    </location>
</feature>
<dbReference type="GO" id="GO:0042981">
    <property type="term" value="P:regulation of apoptotic process"/>
    <property type="evidence" value="ECO:0007669"/>
    <property type="project" value="InterPro"/>
</dbReference>
<dbReference type="Pfam" id="PF01335">
    <property type="entry name" value="DED"/>
    <property type="match status" value="1"/>
</dbReference>
<dbReference type="InterPro" id="IPR011029">
    <property type="entry name" value="DEATH-like_dom_sf"/>
</dbReference>
<dbReference type="SUPFAM" id="SSF47986">
    <property type="entry name" value="DEATH domain"/>
    <property type="match status" value="2"/>
</dbReference>
<dbReference type="OrthoDB" id="8816507at2759"/>
<dbReference type="InterPro" id="IPR001875">
    <property type="entry name" value="DED_dom"/>
</dbReference>
<protein>
    <recommendedName>
        <fullName evidence="8">CASP8 and FADD-like apoptosis regulator</fullName>
    </recommendedName>
</protein>
<evidence type="ECO:0000313" key="6">
    <source>
        <dbReference type="EMBL" id="KAG9473337.1"/>
    </source>
</evidence>
<dbReference type="InterPro" id="IPR029030">
    <property type="entry name" value="Caspase-like_dom_sf"/>
</dbReference>
<dbReference type="InterPro" id="IPR015917">
    <property type="entry name" value="Pept_C14A"/>
</dbReference>
<evidence type="ECO:0000256" key="3">
    <source>
        <dbReference type="ARBA" id="ARBA00022737"/>
    </source>
</evidence>
<dbReference type="InterPro" id="IPR011600">
    <property type="entry name" value="Pept_C14_caspase"/>
</dbReference>
<proteinExistence type="inferred from homology"/>
<comment type="similarity">
    <text evidence="1">Belongs to the peptidase C14A family.</text>
</comment>
<dbReference type="Proteomes" id="UP000770717">
    <property type="component" value="Unassembled WGS sequence"/>
</dbReference>
<evidence type="ECO:0000259" key="4">
    <source>
        <dbReference type="PROSITE" id="PS50168"/>
    </source>
</evidence>
<dbReference type="PROSITE" id="PS50208">
    <property type="entry name" value="CASPASE_P20"/>
    <property type="match status" value="1"/>
</dbReference>
<dbReference type="Gene3D" id="1.10.533.10">
    <property type="entry name" value="Death Domain, Fas"/>
    <property type="match status" value="2"/>
</dbReference>
<sequence>MSVPRITSRALIQIGEELESDEEEVIKYACKDISSKTNMLELLTEVNEGNPQPVILELLYLVKRFDLIKKHYKMTKAEVERLLTKQFRVISDYRSLIIELNEQVEESELEALVFLLKYDLRNSGMLKKNKTFLSLMVDLEKHVLLATRIDLLENVFETIHRVDLQKKVLKFQQKDNVNCGGPYVNAHPAAATTLTYRIRSSTSSSMGPQIAGCSNKGTTPVQETLQQIGDHDERYLVRKGNMGFCVIIDCIGNDAEMLRALFRSLHFVVHCHLYKRVEEVEDILQGIANMEQHKNHDIFACFVVSRGNTDSLFCLDGNLPGLSLDRIKNIFTGQSCPNLRGKPKLFFIQNYFVCDIEESHEGSFVEVDCPGEDAASCQRSENTLKIPNEADIFWSHCRVDEMELQRSSGSPSLYLRSLRDLLSEKETRKHRDLLDIHTELNRIIYTKQAGYSLQLRHTLTKKLFLYPV</sequence>
<dbReference type="PANTHER" id="PTHR48169">
    <property type="entry name" value="DED DOMAIN-CONTAINING PROTEIN"/>
    <property type="match status" value="1"/>
</dbReference>
<keyword evidence="2" id="KW-0053">Apoptosis</keyword>
<dbReference type="SMART" id="SM00031">
    <property type="entry name" value="DED"/>
    <property type="match status" value="2"/>
</dbReference>
<dbReference type="SUPFAM" id="SSF52129">
    <property type="entry name" value="Caspase-like"/>
    <property type="match status" value="1"/>
</dbReference>
<dbReference type="PROSITE" id="PS50168">
    <property type="entry name" value="DED"/>
    <property type="match status" value="2"/>
</dbReference>
<evidence type="ECO:0000313" key="7">
    <source>
        <dbReference type="Proteomes" id="UP000770717"/>
    </source>
</evidence>
<keyword evidence="3" id="KW-0677">Repeat</keyword>
<dbReference type="InterPro" id="IPR001309">
    <property type="entry name" value="Pept_C14_p20"/>
</dbReference>
<feature type="domain" description="DED" evidence="4">
    <location>
        <begin position="92"/>
        <end position="170"/>
    </location>
</feature>
<gene>
    <name evidence="6" type="ORF">GDO78_016483</name>
</gene>
<comment type="caution">
    <text evidence="6">The sequence shown here is derived from an EMBL/GenBank/DDBJ whole genome shotgun (WGS) entry which is preliminary data.</text>
</comment>
<organism evidence="6 7">
    <name type="scientific">Eleutherodactylus coqui</name>
    <name type="common">Puerto Rican coqui</name>
    <dbReference type="NCBI Taxonomy" id="57060"/>
    <lineage>
        <taxon>Eukaryota</taxon>
        <taxon>Metazoa</taxon>
        <taxon>Chordata</taxon>
        <taxon>Craniata</taxon>
        <taxon>Vertebrata</taxon>
        <taxon>Euteleostomi</taxon>
        <taxon>Amphibia</taxon>
        <taxon>Batrachia</taxon>
        <taxon>Anura</taxon>
        <taxon>Neobatrachia</taxon>
        <taxon>Hyloidea</taxon>
        <taxon>Eleutherodactylidae</taxon>
        <taxon>Eleutherodactylinae</taxon>
        <taxon>Eleutherodactylus</taxon>
        <taxon>Eleutherodactylus</taxon>
    </lineage>
</organism>
<dbReference type="GO" id="GO:0006915">
    <property type="term" value="P:apoptotic process"/>
    <property type="evidence" value="ECO:0007669"/>
    <property type="project" value="UniProtKB-KW"/>
</dbReference>
<dbReference type="Gene3D" id="3.40.50.1460">
    <property type="match status" value="1"/>
</dbReference>
<evidence type="ECO:0000256" key="1">
    <source>
        <dbReference type="ARBA" id="ARBA00010134"/>
    </source>
</evidence>
<keyword evidence="7" id="KW-1185">Reference proteome</keyword>
<accession>A0A8J6EPT7</accession>
<dbReference type="GO" id="GO:0006508">
    <property type="term" value="P:proteolysis"/>
    <property type="evidence" value="ECO:0007669"/>
    <property type="project" value="InterPro"/>
</dbReference>
<dbReference type="PANTHER" id="PTHR48169:SF3">
    <property type="entry name" value="CASP8 AND FADD LIKE APOPTOSIS REGULATOR"/>
    <property type="match status" value="1"/>
</dbReference>
<dbReference type="SMART" id="SM00115">
    <property type="entry name" value="CASc"/>
    <property type="match status" value="1"/>
</dbReference>